<proteinExistence type="predicted"/>
<evidence type="ECO:0000313" key="3">
    <source>
        <dbReference type="Proteomes" id="UP001597337"/>
    </source>
</evidence>
<evidence type="ECO:0000256" key="1">
    <source>
        <dbReference type="SAM" id="SignalP"/>
    </source>
</evidence>
<dbReference type="RefSeq" id="WP_386023688.1">
    <property type="nucleotide sequence ID" value="NZ_JBHUHX010000007.1"/>
</dbReference>
<reference evidence="3" key="1">
    <citation type="journal article" date="2019" name="Int. J. Syst. Evol. Microbiol.">
        <title>The Global Catalogue of Microorganisms (GCM) 10K type strain sequencing project: providing services to taxonomists for standard genome sequencing and annotation.</title>
        <authorList>
            <consortium name="The Broad Institute Genomics Platform"/>
            <consortium name="The Broad Institute Genome Sequencing Center for Infectious Disease"/>
            <person name="Wu L."/>
            <person name="Ma J."/>
        </authorList>
    </citation>
    <scope>NUCLEOTIDE SEQUENCE [LARGE SCALE GENOMIC DNA]</scope>
    <source>
        <strain evidence="3">KACC 12597</strain>
    </source>
</reference>
<dbReference type="Proteomes" id="UP001597337">
    <property type="component" value="Unassembled WGS sequence"/>
</dbReference>
<feature type="chain" id="PRO_5047030572" evidence="1">
    <location>
        <begin position="22"/>
        <end position="303"/>
    </location>
</feature>
<dbReference type="EMBL" id="JBHUHX010000007">
    <property type="protein sequence ID" value="MFD2111051.1"/>
    <property type="molecule type" value="Genomic_DNA"/>
</dbReference>
<gene>
    <name evidence="2" type="ORF">ACFSJC_04245</name>
</gene>
<protein>
    <submittedName>
        <fullName evidence="2">Uncharacterized protein</fullName>
    </submittedName>
</protein>
<name>A0ABW4Y4E9_9GAMM</name>
<comment type="caution">
    <text evidence="2">The sequence shown here is derived from an EMBL/GenBank/DDBJ whole genome shotgun (WGS) entry which is preliminary data.</text>
</comment>
<feature type="signal peptide" evidence="1">
    <location>
        <begin position="1"/>
        <end position="21"/>
    </location>
</feature>
<keyword evidence="3" id="KW-1185">Reference proteome</keyword>
<accession>A0ABW4Y4E9</accession>
<sequence length="303" mass="32838">MKKIQVLALTTGMIVSPFGQADHLLFPFVVSNPDSVVTLISITNMASTYGYLRYRYFYKSAANSDECQEYEFIRSTYPGDIVTFDVSGTLGDGSPLNNDPDSYEGRFSLPSMTRAVRGYLLVNHYDKDTKTASKEGANTLMGQATVMEIQSGSAWGYQAFNDTKADEKPDFSKSGGVISTDQSVPFTFQPSASNQWTTKFFVTPVGSDMTGASSQYSSHLKFTIHNQNSANMASDITCTGAIDFADVMSASTLQNVEDTGGWGTLTLDKAAGYAPAIIFKLDYTYSEDILQSGSANNGILLGN</sequence>
<organism evidence="2 3">
    <name type="scientific">Thiorhodococcus fuscus</name>
    <dbReference type="NCBI Taxonomy" id="527200"/>
    <lineage>
        <taxon>Bacteria</taxon>
        <taxon>Pseudomonadati</taxon>
        <taxon>Pseudomonadota</taxon>
        <taxon>Gammaproteobacteria</taxon>
        <taxon>Chromatiales</taxon>
        <taxon>Chromatiaceae</taxon>
        <taxon>Thiorhodococcus</taxon>
    </lineage>
</organism>
<evidence type="ECO:0000313" key="2">
    <source>
        <dbReference type="EMBL" id="MFD2111051.1"/>
    </source>
</evidence>
<keyword evidence="1" id="KW-0732">Signal</keyword>